<keyword evidence="4" id="KW-0378">Hydrolase</keyword>
<evidence type="ECO:0000256" key="3">
    <source>
        <dbReference type="ARBA" id="ARBA00022759"/>
    </source>
</evidence>
<keyword evidence="3" id="KW-0255">Endonuclease</keyword>
<comment type="similarity">
    <text evidence="5">Belongs to the YicC/YloC family.</text>
</comment>
<name>A0A4Z0GS59_9BACL</name>
<dbReference type="Pfam" id="PF03755">
    <property type="entry name" value="YicC-like_N"/>
    <property type="match status" value="1"/>
</dbReference>
<dbReference type="Proteomes" id="UP000298347">
    <property type="component" value="Unassembled WGS sequence"/>
</dbReference>
<evidence type="ECO:0000256" key="2">
    <source>
        <dbReference type="ARBA" id="ARBA00022722"/>
    </source>
</evidence>
<dbReference type="InterPro" id="IPR005229">
    <property type="entry name" value="YicC/YloC-like"/>
</dbReference>
<dbReference type="RefSeq" id="WP_135346880.1">
    <property type="nucleotide sequence ID" value="NZ_SRJD01000001.1"/>
</dbReference>
<dbReference type="PANTHER" id="PTHR30636">
    <property type="entry name" value="UPF0701 PROTEIN YICC"/>
    <property type="match status" value="1"/>
</dbReference>
<comment type="cofactor">
    <cofactor evidence="1">
        <name>a divalent metal cation</name>
        <dbReference type="ChEBI" id="CHEBI:60240"/>
    </cofactor>
</comment>
<evidence type="ECO:0000256" key="1">
    <source>
        <dbReference type="ARBA" id="ARBA00001968"/>
    </source>
</evidence>
<dbReference type="InterPro" id="IPR013527">
    <property type="entry name" value="YicC-like_N"/>
</dbReference>
<accession>A0A4Z0GS59</accession>
<dbReference type="GO" id="GO:0004521">
    <property type="term" value="F:RNA endonuclease activity"/>
    <property type="evidence" value="ECO:0007669"/>
    <property type="project" value="InterPro"/>
</dbReference>
<dbReference type="EMBL" id="SRJD01000001">
    <property type="protein sequence ID" value="TGB00234.1"/>
    <property type="molecule type" value="Genomic_DNA"/>
</dbReference>
<keyword evidence="9" id="KW-1185">Reference proteome</keyword>
<evidence type="ECO:0000256" key="5">
    <source>
        <dbReference type="ARBA" id="ARBA00035648"/>
    </source>
</evidence>
<feature type="domain" description="Endoribonuclease YicC-like C-terminal" evidence="7">
    <location>
        <begin position="175"/>
        <end position="296"/>
    </location>
</feature>
<dbReference type="InterPro" id="IPR013551">
    <property type="entry name" value="YicC-like_C"/>
</dbReference>
<organism evidence="8 9">
    <name type="scientific">Sporolactobacillus shoreae</name>
    <dbReference type="NCBI Taxonomy" id="1465501"/>
    <lineage>
        <taxon>Bacteria</taxon>
        <taxon>Bacillati</taxon>
        <taxon>Bacillota</taxon>
        <taxon>Bacilli</taxon>
        <taxon>Bacillales</taxon>
        <taxon>Sporolactobacillaceae</taxon>
        <taxon>Sporolactobacillus</taxon>
    </lineage>
</organism>
<feature type="domain" description="Endoribonuclease YicC-like N-terminal" evidence="6">
    <location>
        <begin position="2"/>
        <end position="156"/>
    </location>
</feature>
<dbReference type="NCBIfam" id="TIGR00255">
    <property type="entry name" value="YicC/YloC family endoribonuclease"/>
    <property type="match status" value="1"/>
</dbReference>
<evidence type="ECO:0000313" key="9">
    <source>
        <dbReference type="Proteomes" id="UP000298347"/>
    </source>
</evidence>
<keyword evidence="2" id="KW-0540">Nuclease</keyword>
<sequence>MINSMTGFGAASLTEGETRVRVELKSVNHRYFELSLNLPRPLMYMESQIRKTVHSFFHRGSLTLFLTVEGNSAVAPKLCTNWGIVNQYIDAVRKIQKLSGTSDLNFNGLLNLPGIFTIQEADGFSAEGVDPLILKIVEQASMRLLQMRQVEGEQLRQDLLKKAEQIARQVEDLSDEAPKVQKHYEQQLRHHVTDFLSGNQAIDEDRLMTEIALFADKSAIDEELTRMKSHIRQLSHLLKDSAEAVPVGRQLDFLIQEMNREMNTIGSKGNSLAISHKVVLAKSEIEKLREQVQNVE</sequence>
<dbReference type="GO" id="GO:0016787">
    <property type="term" value="F:hydrolase activity"/>
    <property type="evidence" value="ECO:0007669"/>
    <property type="project" value="UniProtKB-KW"/>
</dbReference>
<dbReference type="AlphaFoldDB" id="A0A4Z0GS59"/>
<evidence type="ECO:0000256" key="4">
    <source>
        <dbReference type="ARBA" id="ARBA00022801"/>
    </source>
</evidence>
<evidence type="ECO:0000259" key="7">
    <source>
        <dbReference type="Pfam" id="PF08340"/>
    </source>
</evidence>
<gene>
    <name evidence="8" type="ORF">E4665_00745</name>
</gene>
<evidence type="ECO:0000313" key="8">
    <source>
        <dbReference type="EMBL" id="TGB00234.1"/>
    </source>
</evidence>
<dbReference type="Pfam" id="PF08340">
    <property type="entry name" value="YicC-like_C"/>
    <property type="match status" value="1"/>
</dbReference>
<protein>
    <submittedName>
        <fullName evidence="8">YicC family protein</fullName>
    </submittedName>
</protein>
<evidence type="ECO:0000259" key="6">
    <source>
        <dbReference type="Pfam" id="PF03755"/>
    </source>
</evidence>
<dbReference type="PANTHER" id="PTHR30636:SF3">
    <property type="entry name" value="UPF0701 PROTEIN YICC"/>
    <property type="match status" value="1"/>
</dbReference>
<reference evidence="8 9" key="1">
    <citation type="journal article" date="2015" name="Int. J. Syst. Evol. Microbiol.">
        <title>Sporolactobacillus shoreae sp. nov. and Sporolactobacillus spathodeae sp. nov., two spore-forming lactic acid bacteria isolated from tree barks in Thailand.</title>
        <authorList>
            <person name="Thamacharoensuk T."/>
            <person name="Kitahara M."/>
            <person name="Ohkuma M."/>
            <person name="Thongchul N."/>
            <person name="Tanasupawat S."/>
        </authorList>
    </citation>
    <scope>NUCLEOTIDE SEQUENCE [LARGE SCALE GENOMIC DNA]</scope>
    <source>
        <strain evidence="8 9">BK92</strain>
    </source>
</reference>
<dbReference type="OrthoDB" id="9771229at2"/>
<proteinExistence type="inferred from homology"/>
<comment type="caution">
    <text evidence="8">The sequence shown here is derived from an EMBL/GenBank/DDBJ whole genome shotgun (WGS) entry which is preliminary data.</text>
</comment>